<evidence type="ECO:0000313" key="1">
    <source>
        <dbReference type="EMBL" id="HGN36929.1"/>
    </source>
</evidence>
<dbReference type="EMBL" id="DTAI01000148">
    <property type="protein sequence ID" value="HGN36929.1"/>
    <property type="molecule type" value="Genomic_DNA"/>
</dbReference>
<gene>
    <name evidence="1" type="ORF">ENT87_05215</name>
    <name evidence="2" type="ORF">ENU30_05980</name>
</gene>
<dbReference type="AlphaFoldDB" id="A0A7J3I882"/>
<comment type="caution">
    <text evidence="1">The sequence shown here is derived from an EMBL/GenBank/DDBJ whole genome shotgun (WGS) entry which is preliminary data.</text>
</comment>
<name>A0A7J3I882_9CREN</name>
<proteinExistence type="predicted"/>
<organism evidence="1">
    <name type="scientific">Ignisphaera aggregans</name>
    <dbReference type="NCBI Taxonomy" id="334771"/>
    <lineage>
        <taxon>Archaea</taxon>
        <taxon>Thermoproteota</taxon>
        <taxon>Thermoprotei</taxon>
        <taxon>Desulfurococcales</taxon>
        <taxon>Desulfurococcaceae</taxon>
        <taxon>Ignisphaera</taxon>
    </lineage>
</organism>
<reference evidence="1" key="1">
    <citation type="journal article" date="2020" name="mSystems">
        <title>Genome- and Community-Level Interaction Insights into Carbon Utilization and Element Cycling Functions of Hydrothermarchaeota in Hydrothermal Sediment.</title>
        <authorList>
            <person name="Zhou Z."/>
            <person name="Liu Y."/>
            <person name="Xu W."/>
            <person name="Pan J."/>
            <person name="Luo Z.H."/>
            <person name="Li M."/>
        </authorList>
    </citation>
    <scope>NUCLEOTIDE SEQUENCE [LARGE SCALE GENOMIC DNA]</scope>
    <source>
        <strain evidence="1">SpSt-618</strain>
        <strain evidence="2">SpSt-657</strain>
    </source>
</reference>
<dbReference type="EMBL" id="DTBZ01000113">
    <property type="protein sequence ID" value="HGQ18504.1"/>
    <property type="molecule type" value="Genomic_DNA"/>
</dbReference>
<sequence>MKVGWAEVVKRLNEEAQNIYMECSSCTSSEQCIALLPITTPISITNLNSCCSCLLNHILDTIPNISRMYLQSKTSNEYTIIYVLGDVIVETSEDSTLVIPVDKVHEFLEILKELDSETASSVVKWLENEGLRI</sequence>
<accession>A0A7J3I882</accession>
<protein>
    <submittedName>
        <fullName evidence="1">Uncharacterized protein</fullName>
    </submittedName>
</protein>
<evidence type="ECO:0000313" key="2">
    <source>
        <dbReference type="EMBL" id="HGQ18504.1"/>
    </source>
</evidence>